<name>A0A4P2VG55_9ARCH</name>
<evidence type="ECO:0000313" key="1">
    <source>
        <dbReference type="EMBL" id="BBE42443.1"/>
    </source>
</evidence>
<organism evidence="1 2">
    <name type="scientific">Conexivisphaera calida</name>
    <dbReference type="NCBI Taxonomy" id="1874277"/>
    <lineage>
        <taxon>Archaea</taxon>
        <taxon>Nitrososphaerota</taxon>
        <taxon>Conexivisphaeria</taxon>
        <taxon>Conexivisphaerales</taxon>
        <taxon>Conexivisphaeraceae</taxon>
        <taxon>Conexivisphaera</taxon>
    </lineage>
</organism>
<keyword evidence="2" id="KW-1185">Reference proteome</keyword>
<protein>
    <submittedName>
        <fullName evidence="1">Uncharacterized protein</fullName>
    </submittedName>
</protein>
<accession>A0A4P2VG55</accession>
<dbReference type="AlphaFoldDB" id="A0A4P2VG55"/>
<reference evidence="1 2" key="1">
    <citation type="journal article" date="2019" name="ISME J.">
        <title>Isolation and characterization of a thermophilic sulfur- and iron-reducing thaumarchaeote from a terrestrial acidic hot spring.</title>
        <authorList>
            <person name="Kato S."/>
            <person name="Itoh T."/>
            <person name="Yuki M."/>
            <person name="Nagamori M."/>
            <person name="Ohnishi M."/>
            <person name="Uematsu K."/>
            <person name="Suzuki K."/>
            <person name="Takashina T."/>
            <person name="Ohkuma M."/>
        </authorList>
    </citation>
    <scope>NUCLEOTIDE SEQUENCE [LARGE SCALE GENOMIC DNA]</scope>
    <source>
        <strain evidence="1 2">NAS-02</strain>
    </source>
</reference>
<evidence type="ECO:0000313" key="2">
    <source>
        <dbReference type="Proteomes" id="UP000509448"/>
    </source>
</evidence>
<dbReference type="EMBL" id="AP018732">
    <property type="protein sequence ID" value="BBE42443.1"/>
    <property type="molecule type" value="Genomic_DNA"/>
</dbReference>
<proteinExistence type="predicted"/>
<gene>
    <name evidence="1" type="ORF">NAS2_1054</name>
</gene>
<dbReference type="GeneID" id="55584865"/>
<dbReference type="Proteomes" id="UP000509448">
    <property type="component" value="Chromosome"/>
</dbReference>
<sequence length="116" mass="12985">MADAEVGRYVLEERNGRLILSYYGGGGRMQVASTDARHRHWLAAAGVKGEVPATLAEIDEVAKLFVAVRLLPYARSGRALADVLREMSDFELHYWYYAILRHGMRAVGAMKKLYGI</sequence>
<dbReference type="KEGG" id="ccai:NAS2_1054"/>
<dbReference type="RefSeq" id="WP_174448674.1">
    <property type="nucleotide sequence ID" value="NZ_AP018732.1"/>
</dbReference>